<dbReference type="CDD" id="cd00200">
    <property type="entry name" value="WD40"/>
    <property type="match status" value="1"/>
</dbReference>
<protein>
    <submittedName>
        <fullName evidence="9">Denticleless protein homolog</fullName>
    </submittedName>
</protein>
<dbReference type="InterPro" id="IPR015943">
    <property type="entry name" value="WD40/YVTN_repeat-like_dom_sf"/>
</dbReference>
<reference evidence="9" key="1">
    <citation type="submission" date="2025-08" db="UniProtKB">
        <authorList>
            <consortium name="RefSeq"/>
        </authorList>
    </citation>
    <scope>IDENTIFICATION</scope>
</reference>
<feature type="repeat" description="WD" evidence="6">
    <location>
        <begin position="345"/>
        <end position="380"/>
    </location>
</feature>
<evidence type="ECO:0000256" key="1">
    <source>
        <dbReference type="ARBA" id="ARBA00004906"/>
    </source>
</evidence>
<feature type="region of interest" description="Disordered" evidence="7">
    <location>
        <begin position="394"/>
        <end position="526"/>
    </location>
</feature>
<dbReference type="Proteomes" id="UP000504632">
    <property type="component" value="Chromosome 8"/>
</dbReference>
<evidence type="ECO:0000256" key="2">
    <source>
        <dbReference type="ARBA" id="ARBA00022574"/>
    </source>
</evidence>
<evidence type="ECO:0000313" key="8">
    <source>
        <dbReference type="Proteomes" id="UP000504632"/>
    </source>
</evidence>
<dbReference type="SUPFAM" id="SSF50978">
    <property type="entry name" value="WD40 repeat-like"/>
    <property type="match status" value="1"/>
</dbReference>
<organism evidence="8 9">
    <name type="scientific">Chanos chanos</name>
    <name type="common">Milkfish</name>
    <name type="synonym">Mugil chanos</name>
    <dbReference type="NCBI Taxonomy" id="29144"/>
    <lineage>
        <taxon>Eukaryota</taxon>
        <taxon>Metazoa</taxon>
        <taxon>Chordata</taxon>
        <taxon>Craniata</taxon>
        <taxon>Vertebrata</taxon>
        <taxon>Euteleostomi</taxon>
        <taxon>Actinopterygii</taxon>
        <taxon>Neopterygii</taxon>
        <taxon>Teleostei</taxon>
        <taxon>Ostariophysi</taxon>
        <taxon>Gonorynchiformes</taxon>
        <taxon>Chanidae</taxon>
        <taxon>Chanos</taxon>
    </lineage>
</organism>
<feature type="compositionally biased region" description="Basic and acidic residues" evidence="7">
    <location>
        <begin position="406"/>
        <end position="419"/>
    </location>
</feature>
<dbReference type="CTD" id="51514"/>
<feature type="compositionally biased region" description="Basic and acidic residues" evidence="7">
    <location>
        <begin position="565"/>
        <end position="594"/>
    </location>
</feature>
<evidence type="ECO:0000313" key="9">
    <source>
        <dbReference type="RefSeq" id="XP_030637580.1"/>
    </source>
</evidence>
<dbReference type="FunFam" id="2.130.10.10:FF:002879">
    <property type="entry name" value="Denticleless protein homolog"/>
    <property type="match status" value="1"/>
</dbReference>
<dbReference type="InterPro" id="IPR020472">
    <property type="entry name" value="WD40_PAC1"/>
</dbReference>
<dbReference type="PROSITE" id="PS50294">
    <property type="entry name" value="WD_REPEATS_REGION"/>
    <property type="match status" value="3"/>
</dbReference>
<dbReference type="PROSITE" id="PS00678">
    <property type="entry name" value="WD_REPEATS_1"/>
    <property type="match status" value="2"/>
</dbReference>
<name>A0A6J2VWZ0_CHACN</name>
<feature type="compositionally biased region" description="Low complexity" evidence="7">
    <location>
        <begin position="679"/>
        <end position="700"/>
    </location>
</feature>
<dbReference type="PANTHER" id="PTHR22852:SF0">
    <property type="entry name" value="DENTICLELESS PROTEIN HOMOLOG"/>
    <property type="match status" value="1"/>
</dbReference>
<dbReference type="FunCoup" id="A0A6J2VWZ0">
    <property type="interactions" value="1248"/>
</dbReference>
<dbReference type="RefSeq" id="XP_030637580.1">
    <property type="nucleotide sequence ID" value="XM_030781720.1"/>
</dbReference>
<dbReference type="GeneID" id="115818361"/>
<dbReference type="InterPro" id="IPR001680">
    <property type="entry name" value="WD40_rpt"/>
</dbReference>
<feature type="compositionally biased region" description="Low complexity" evidence="7">
    <location>
        <begin position="503"/>
        <end position="513"/>
    </location>
</feature>
<feature type="repeat" description="WD" evidence="6">
    <location>
        <begin position="83"/>
        <end position="124"/>
    </location>
</feature>
<dbReference type="InterPro" id="IPR019775">
    <property type="entry name" value="WD40_repeat_CS"/>
</dbReference>
<dbReference type="SMART" id="SM00320">
    <property type="entry name" value="WD40"/>
    <property type="match status" value="6"/>
</dbReference>
<feature type="region of interest" description="Disordered" evidence="7">
    <location>
        <begin position="562"/>
        <end position="722"/>
    </location>
</feature>
<dbReference type="Gene3D" id="2.130.10.10">
    <property type="entry name" value="YVTN repeat-like/Quinoprotein amine dehydrogenase"/>
    <property type="match status" value="2"/>
</dbReference>
<evidence type="ECO:0000256" key="4">
    <source>
        <dbReference type="ARBA" id="ARBA00022786"/>
    </source>
</evidence>
<dbReference type="GO" id="GO:0007095">
    <property type="term" value="P:mitotic G2 DNA damage checkpoint signaling"/>
    <property type="evidence" value="ECO:0007669"/>
    <property type="project" value="TreeGrafter"/>
</dbReference>
<proteinExistence type="inferred from homology"/>
<feature type="region of interest" description="Disordered" evidence="7">
    <location>
        <begin position="173"/>
        <end position="203"/>
    </location>
</feature>
<keyword evidence="8" id="KW-1185">Reference proteome</keyword>
<feature type="repeat" description="WD" evidence="6">
    <location>
        <begin position="315"/>
        <end position="343"/>
    </location>
</feature>
<feature type="repeat" description="WD" evidence="6">
    <location>
        <begin position="201"/>
        <end position="242"/>
    </location>
</feature>
<dbReference type="GO" id="GO:0043161">
    <property type="term" value="P:proteasome-mediated ubiquitin-dependent protein catabolic process"/>
    <property type="evidence" value="ECO:0007669"/>
    <property type="project" value="TreeGrafter"/>
</dbReference>
<dbReference type="Pfam" id="PF00400">
    <property type="entry name" value="WD40"/>
    <property type="match status" value="5"/>
</dbReference>
<comment type="similarity">
    <text evidence="5">Belongs to the WD repeat cdt2 family.</text>
</comment>
<dbReference type="PRINTS" id="PR00320">
    <property type="entry name" value="GPROTEINBRPT"/>
</dbReference>
<keyword evidence="3" id="KW-0677">Repeat</keyword>
<dbReference type="AlphaFoldDB" id="A0A6J2VWZ0"/>
<evidence type="ECO:0000256" key="6">
    <source>
        <dbReference type="PROSITE-ProRule" id="PRU00221"/>
    </source>
</evidence>
<dbReference type="PROSITE" id="PS50082">
    <property type="entry name" value="WD_REPEATS_2"/>
    <property type="match status" value="5"/>
</dbReference>
<dbReference type="OrthoDB" id="2096344at2759"/>
<sequence>MNRQLSIERHRCKYPLESLLGCFQCVRPDEHISYGNSGTAVPPFGCTFSTAPGQQNVLAVANEEGVVRLYNTEATQSYVLKEWLAHENAVFDLAWVPGEARLVTASGDQTARLWDVKTGELLGGFKGHLCSLKSVTFPKHERAVFSTGGRDGNIMIWDTRCSKKDGFYRQVKQISGAHNKPDRNTPQTKKKRPLSKGIAPSVDSQQGVTEVLFRDDHTLLSSGAVDGMIKMWDLRKNYTAYHYKATPLQTYPYPGTSTRKLGYSGLTLDSTGSNLFSNCTDDNIYMFNVSGLKTTPVATFSGHRNSSFYVKSTVSPDDQFLTSGSSDHHAYIWKISNPEQTPMMLQGHSQEVTSVAWCPTDFTKIASCSDDNMVRIWRLDRRVEDPKASVGEMNLVGWARPKQPSRPRDSAGCHSERTPAKSPSLGSLGSLSSPQPAACAPSGADLPLPSNTSAPQPLRGAGTSPSHPRTPPSLHRWITRTPGSPGDQVTPPLSEVLSPFPESPAQSPALSQSAERRVKRRLETGSTGCCGKGHRCDCVADLYPDPKRSRSLAGVFCANRNVPRPSREESATDPAEKDEEKPGTSREADKENSVPRKANWLSDLGQRLREERRGPLSPNGNKQRDRQMPASPVCTPCPHRCQPLPPDSPTLPGQSEPATNVFCKTQSIAARFPRHTTNSSSPQSLKTSSPQSLKTSSPQTHRIPSPRSTKKISAYFQRQTPE</sequence>
<comment type="pathway">
    <text evidence="1">Protein modification; protein ubiquitination.</text>
</comment>
<evidence type="ECO:0000256" key="7">
    <source>
        <dbReference type="SAM" id="MobiDB-lite"/>
    </source>
</evidence>
<dbReference type="InterPro" id="IPR036322">
    <property type="entry name" value="WD40_repeat_dom_sf"/>
</dbReference>
<dbReference type="PANTHER" id="PTHR22852">
    <property type="entry name" value="LETHAL 2 DENTICLELESS PROTEIN RETINOIC ACID-REGULATED NUCLEAR MATRIX-ASSOCIATED PROTEIN"/>
    <property type="match status" value="1"/>
</dbReference>
<accession>A0A6J2VWZ0</accession>
<evidence type="ECO:0000256" key="3">
    <source>
        <dbReference type="ARBA" id="ARBA00022737"/>
    </source>
</evidence>
<keyword evidence="2 6" id="KW-0853">WD repeat</keyword>
<dbReference type="InterPro" id="IPR051865">
    <property type="entry name" value="WD-repeat_CDT2_adapter"/>
</dbReference>
<feature type="compositionally biased region" description="Polar residues" evidence="7">
    <location>
        <begin position="651"/>
        <end position="668"/>
    </location>
</feature>
<dbReference type="GO" id="GO:0030674">
    <property type="term" value="F:protein-macromolecule adaptor activity"/>
    <property type="evidence" value="ECO:0007669"/>
    <property type="project" value="TreeGrafter"/>
</dbReference>
<gene>
    <name evidence="9" type="primary">dtl</name>
</gene>
<feature type="repeat" description="WD" evidence="6">
    <location>
        <begin position="125"/>
        <end position="160"/>
    </location>
</feature>
<dbReference type="GO" id="GO:0005634">
    <property type="term" value="C:nucleus"/>
    <property type="evidence" value="ECO:0007669"/>
    <property type="project" value="TreeGrafter"/>
</dbReference>
<feature type="compositionally biased region" description="Low complexity" evidence="7">
    <location>
        <begin position="422"/>
        <end position="434"/>
    </location>
</feature>
<dbReference type="InParanoid" id="A0A6J2VWZ0"/>
<evidence type="ECO:0000256" key="5">
    <source>
        <dbReference type="ARBA" id="ARBA00038344"/>
    </source>
</evidence>
<keyword evidence="4" id="KW-0833">Ubl conjugation pathway</keyword>